<dbReference type="GO" id="GO:0004673">
    <property type="term" value="F:protein histidine kinase activity"/>
    <property type="evidence" value="ECO:0007669"/>
    <property type="project" value="UniProtKB-EC"/>
</dbReference>
<evidence type="ECO:0000256" key="5">
    <source>
        <dbReference type="ARBA" id="ARBA00022777"/>
    </source>
</evidence>
<dbReference type="GeneID" id="42177964"/>
<reference evidence="10 11" key="2">
    <citation type="submission" date="2019-04" db="EMBL/GenBank/DDBJ databases">
        <authorList>
            <person name="Yang S."/>
            <person name="Wei W."/>
        </authorList>
    </citation>
    <scope>NUCLEOTIDE SEQUENCE [LARGE SCALE GENOMIC DNA]</scope>
    <source>
        <strain evidence="11">ZP60</strain>
    </source>
</reference>
<dbReference type="Pfam" id="PF02518">
    <property type="entry name" value="HATPase_c"/>
    <property type="match status" value="1"/>
</dbReference>
<proteinExistence type="predicted"/>
<dbReference type="SMART" id="SM00387">
    <property type="entry name" value="HATPase_c"/>
    <property type="match status" value="1"/>
</dbReference>
<keyword evidence="5 10" id="KW-0418">Kinase</keyword>
<protein>
    <recommendedName>
        <fullName evidence="2">histidine kinase</fullName>
        <ecNumber evidence="2">2.7.13.3</ecNumber>
    </recommendedName>
</protein>
<sequence>MDLTKQSLGQSYVVAAGVALSLALLGHAVVASEHGWLTAVLIVGGLVPALTLAGAQYWLPASGIEGEQVWRVAEWSSLGIGILTLVNVAVLAFGHPLSDLGPVVLATSVAIGGIAGVLVGTMLELRNTNARLQRSNDVLNRVLRHNLRNDLTVVLGHLSELEANVSGQQADRVRQLEGKVDEIVATTEKAREIDVALTAEHRTQHPLDVVSHVRERAEAVETAYPDATVETDLPESAWVYGDWLVGTVLDNVVENVIVHAEGDPYLRIDCERDASGVTVRIADDCPRIPDHERPMFDHGVETPLNHSTGVGLWLVQSVMESYGGDVTLAASEAGGNRVDLTFPAAPSGDEERFSDRLRRAEH</sequence>
<dbReference type="PANTHER" id="PTHR44936">
    <property type="entry name" value="SENSOR PROTEIN CREC"/>
    <property type="match status" value="1"/>
</dbReference>
<keyword evidence="8" id="KW-0472">Membrane</keyword>
<keyword evidence="3" id="KW-0808">Transferase</keyword>
<dbReference type="InterPro" id="IPR036890">
    <property type="entry name" value="HATPase_C_sf"/>
</dbReference>
<keyword evidence="8" id="KW-0812">Transmembrane</keyword>
<gene>
    <name evidence="10" type="ORF">E5139_03465</name>
</gene>
<evidence type="ECO:0000256" key="4">
    <source>
        <dbReference type="ARBA" id="ARBA00022741"/>
    </source>
</evidence>
<keyword evidence="6" id="KW-0067">ATP-binding</keyword>
<feature type="domain" description="Histidine kinase" evidence="9">
    <location>
        <begin position="142"/>
        <end position="346"/>
    </location>
</feature>
<dbReference type="SUPFAM" id="SSF55874">
    <property type="entry name" value="ATPase domain of HSP90 chaperone/DNA topoisomerase II/histidine kinase"/>
    <property type="match status" value="1"/>
</dbReference>
<feature type="compositionally biased region" description="Basic and acidic residues" evidence="7">
    <location>
        <begin position="349"/>
        <end position="362"/>
    </location>
</feature>
<feature type="region of interest" description="Disordered" evidence="7">
    <location>
        <begin position="339"/>
        <end position="362"/>
    </location>
</feature>
<dbReference type="Proteomes" id="UP000297053">
    <property type="component" value="Chromosome"/>
</dbReference>
<name>A0A4D6K9D5_9EURY</name>
<keyword evidence="4" id="KW-0547">Nucleotide-binding</keyword>
<dbReference type="PANTHER" id="PTHR44936:SF10">
    <property type="entry name" value="SENSOR PROTEIN RSTB"/>
    <property type="match status" value="1"/>
</dbReference>
<evidence type="ECO:0000256" key="7">
    <source>
        <dbReference type="SAM" id="MobiDB-lite"/>
    </source>
</evidence>
<organism evidence="10 11">
    <name type="scientific">Halomicrobium mukohataei</name>
    <dbReference type="NCBI Taxonomy" id="57705"/>
    <lineage>
        <taxon>Archaea</taxon>
        <taxon>Methanobacteriati</taxon>
        <taxon>Methanobacteriota</taxon>
        <taxon>Stenosarchaea group</taxon>
        <taxon>Halobacteria</taxon>
        <taxon>Halobacteriales</taxon>
        <taxon>Haloarculaceae</taxon>
        <taxon>Halomicrobium</taxon>
    </lineage>
</organism>
<evidence type="ECO:0000313" key="10">
    <source>
        <dbReference type="EMBL" id="QCD64747.1"/>
    </source>
</evidence>
<comment type="catalytic activity">
    <reaction evidence="1">
        <text>ATP + protein L-histidine = ADP + protein N-phospho-L-histidine.</text>
        <dbReference type="EC" id="2.7.13.3"/>
    </reaction>
</comment>
<evidence type="ECO:0000256" key="2">
    <source>
        <dbReference type="ARBA" id="ARBA00012438"/>
    </source>
</evidence>
<evidence type="ECO:0000256" key="3">
    <source>
        <dbReference type="ARBA" id="ARBA00022679"/>
    </source>
</evidence>
<dbReference type="EC" id="2.7.13.3" evidence="2"/>
<accession>A0A4D6K9D5</accession>
<evidence type="ECO:0000313" key="11">
    <source>
        <dbReference type="Proteomes" id="UP000297053"/>
    </source>
</evidence>
<feature type="transmembrane region" description="Helical" evidence="8">
    <location>
        <begin position="12"/>
        <end position="30"/>
    </location>
</feature>
<dbReference type="EMBL" id="CP039375">
    <property type="protein sequence ID" value="QCD64747.1"/>
    <property type="molecule type" value="Genomic_DNA"/>
</dbReference>
<dbReference type="AlphaFoldDB" id="A0A4D6K9D5"/>
<dbReference type="Gene3D" id="3.30.565.10">
    <property type="entry name" value="Histidine kinase-like ATPase, C-terminal domain"/>
    <property type="match status" value="1"/>
</dbReference>
<feature type="transmembrane region" description="Helical" evidence="8">
    <location>
        <begin position="100"/>
        <end position="125"/>
    </location>
</feature>
<evidence type="ECO:0000256" key="6">
    <source>
        <dbReference type="ARBA" id="ARBA00022840"/>
    </source>
</evidence>
<dbReference type="InterPro" id="IPR003594">
    <property type="entry name" value="HATPase_dom"/>
</dbReference>
<evidence type="ECO:0000256" key="1">
    <source>
        <dbReference type="ARBA" id="ARBA00000085"/>
    </source>
</evidence>
<dbReference type="PROSITE" id="PS50109">
    <property type="entry name" value="HIS_KIN"/>
    <property type="match status" value="1"/>
</dbReference>
<evidence type="ECO:0000259" key="9">
    <source>
        <dbReference type="PROSITE" id="PS50109"/>
    </source>
</evidence>
<keyword evidence="8" id="KW-1133">Transmembrane helix</keyword>
<dbReference type="KEGG" id="halz:E5139_03465"/>
<reference evidence="10 11" key="1">
    <citation type="submission" date="2019-04" db="EMBL/GenBank/DDBJ databases">
        <title>Complete genome sequence of Arthrobacter sp. ZXY-2 associated with effective atrazine degradation and salt adaptation.</title>
        <authorList>
            <person name="Zhao X."/>
        </authorList>
    </citation>
    <scope>NUCLEOTIDE SEQUENCE [LARGE SCALE GENOMIC DNA]</scope>
    <source>
        <strain evidence="11">ZP60</strain>
    </source>
</reference>
<dbReference type="GO" id="GO:0005524">
    <property type="term" value="F:ATP binding"/>
    <property type="evidence" value="ECO:0007669"/>
    <property type="project" value="UniProtKB-KW"/>
</dbReference>
<dbReference type="RefSeq" id="WP_012807572.1">
    <property type="nucleotide sequence ID" value="NZ_CP039375.1"/>
</dbReference>
<dbReference type="OMA" id="REERQCH"/>
<feature type="transmembrane region" description="Helical" evidence="8">
    <location>
        <begin position="72"/>
        <end position="94"/>
    </location>
</feature>
<evidence type="ECO:0000256" key="8">
    <source>
        <dbReference type="SAM" id="Phobius"/>
    </source>
</evidence>
<feature type="transmembrane region" description="Helical" evidence="8">
    <location>
        <begin position="36"/>
        <end position="60"/>
    </location>
</feature>
<dbReference type="InterPro" id="IPR050980">
    <property type="entry name" value="2C_sensor_his_kinase"/>
</dbReference>
<dbReference type="InterPro" id="IPR005467">
    <property type="entry name" value="His_kinase_dom"/>
</dbReference>